<evidence type="ECO:0000256" key="1">
    <source>
        <dbReference type="SAM" id="MobiDB-lite"/>
    </source>
</evidence>
<evidence type="ECO:0000313" key="3">
    <source>
        <dbReference type="EMBL" id="PIW19230.1"/>
    </source>
</evidence>
<evidence type="ECO:0000313" key="4">
    <source>
        <dbReference type="Proteomes" id="UP000231019"/>
    </source>
</evidence>
<dbReference type="AlphaFoldDB" id="A0A2M7GAR1"/>
<evidence type="ECO:0000256" key="2">
    <source>
        <dbReference type="SAM" id="SignalP"/>
    </source>
</evidence>
<proteinExistence type="predicted"/>
<accession>A0A2M7GAR1</accession>
<protein>
    <recommendedName>
        <fullName evidence="5">Outer membrane lipoprotein-sorting protein</fullName>
    </recommendedName>
</protein>
<dbReference type="Gene3D" id="2.50.20.10">
    <property type="entry name" value="Lipoprotein localisation LolA/LolB/LppX"/>
    <property type="match status" value="1"/>
</dbReference>
<gene>
    <name evidence="3" type="ORF">COW36_02120</name>
</gene>
<comment type="caution">
    <text evidence="3">The sequence shown here is derived from an EMBL/GenBank/DDBJ whole genome shotgun (WGS) entry which is preliminary data.</text>
</comment>
<feature type="region of interest" description="Disordered" evidence="1">
    <location>
        <begin position="94"/>
        <end position="129"/>
    </location>
</feature>
<sequence>MYHPIWSRSAGLILSFSLILSACGSGGDDSPFPLSSMQIPKTASSTSDSAAQDKLLSTLPKIMAGIDSIKARLDALEVTPVNDVTLPAKNQAVSAVATSKTTSRTASAPKTLTRSAAPPKTIAKAAPTAAEKGHSELMKVLDTFHNAGAVQATVEKIEKNLSTGETATNKLKLFTKKPNVVKIEVIQSSKGSSGTKLTYTSDSGTKVKVRPGGALGFVTTDLAKTDDRLISVNKYLLDSTDFFGVYRRLSSGYKAELIGATTVAGVKIHVLKVTAEGSNSLDPRIAYEHIGYDPKTYAIRMMEIFDKSGSKEPYFRLVLPTIEYLDSLPDSTFKI</sequence>
<reference evidence="3 4" key="1">
    <citation type="submission" date="2017-09" db="EMBL/GenBank/DDBJ databases">
        <title>Depth-based differentiation of microbial function through sediment-hosted aquifers and enrichment of novel symbionts in the deep terrestrial subsurface.</title>
        <authorList>
            <person name="Probst A.J."/>
            <person name="Ladd B."/>
            <person name="Jarett J.K."/>
            <person name="Geller-Mcgrath D.E."/>
            <person name="Sieber C.M."/>
            <person name="Emerson J.B."/>
            <person name="Anantharaman K."/>
            <person name="Thomas B.C."/>
            <person name="Malmstrom R."/>
            <person name="Stieglmeier M."/>
            <person name="Klingl A."/>
            <person name="Woyke T."/>
            <person name="Ryan C.M."/>
            <person name="Banfield J.F."/>
        </authorList>
    </citation>
    <scope>NUCLEOTIDE SEQUENCE [LARGE SCALE GENOMIC DNA]</scope>
    <source>
        <strain evidence="3">CG17_big_fil_post_rev_8_21_14_2_50_48_46</strain>
    </source>
</reference>
<evidence type="ECO:0008006" key="5">
    <source>
        <dbReference type="Google" id="ProtNLM"/>
    </source>
</evidence>
<name>A0A2M7GAR1_9BACT</name>
<organism evidence="3 4">
    <name type="scientific">bacterium (Candidatus Blackallbacteria) CG17_big_fil_post_rev_8_21_14_2_50_48_46</name>
    <dbReference type="NCBI Taxonomy" id="2014261"/>
    <lineage>
        <taxon>Bacteria</taxon>
        <taxon>Candidatus Blackallbacteria</taxon>
    </lineage>
</organism>
<keyword evidence="2" id="KW-0732">Signal</keyword>
<dbReference type="Proteomes" id="UP000231019">
    <property type="component" value="Unassembled WGS sequence"/>
</dbReference>
<dbReference type="EMBL" id="PFFQ01000005">
    <property type="protein sequence ID" value="PIW19230.1"/>
    <property type="molecule type" value="Genomic_DNA"/>
</dbReference>
<feature type="chain" id="PRO_5014604580" description="Outer membrane lipoprotein-sorting protein" evidence="2">
    <location>
        <begin position="23"/>
        <end position="335"/>
    </location>
</feature>
<feature type="signal peptide" evidence="2">
    <location>
        <begin position="1"/>
        <end position="22"/>
    </location>
</feature>